<organism evidence="1 2">
    <name type="scientific">Bradyrhizobium lupini HPC(L)</name>
    <dbReference type="NCBI Taxonomy" id="1229491"/>
    <lineage>
        <taxon>Bacteria</taxon>
        <taxon>Pseudomonadati</taxon>
        <taxon>Pseudomonadota</taxon>
        <taxon>Alphaproteobacteria</taxon>
        <taxon>Hyphomicrobiales</taxon>
        <taxon>Nitrobacteraceae</taxon>
        <taxon>Bradyrhizobium</taxon>
    </lineage>
</organism>
<keyword evidence="2" id="KW-1185">Reference proteome</keyword>
<reference evidence="1 2" key="1">
    <citation type="journal article" date="2013" name="Genome Announc.">
        <title>Genome Sequence of Rhizobium lupini HPC(L) Isolated from Saline Desert Soil, Kutch (Gujarat).</title>
        <authorList>
            <person name="Agarwal L."/>
            <person name="Purohit H.J."/>
        </authorList>
    </citation>
    <scope>NUCLEOTIDE SEQUENCE [LARGE SCALE GENOMIC DNA]</scope>
    <source>
        <strain evidence="2">HPC(L)</strain>
    </source>
</reference>
<gene>
    <name evidence="1" type="ORF">C241_24200</name>
</gene>
<comment type="caution">
    <text evidence="1">The sequence shown here is derived from an EMBL/GenBank/DDBJ whole genome shotgun (WGS) entry which is preliminary data.</text>
</comment>
<sequence length="83" mass="8600">MADAQHTPVFAAGKQRGAVGVANAGQKPVMRLSHLLAAIEPVNGAGGGGKQGNVAEKMGRDHVAFDIKRGNSRHGVLVFRICV</sequence>
<evidence type="ECO:0000313" key="1">
    <source>
        <dbReference type="EMBL" id="EKJ93567.1"/>
    </source>
</evidence>
<protein>
    <recommendedName>
        <fullName evidence="3">Obg domain-containing protein</fullName>
    </recommendedName>
</protein>
<evidence type="ECO:0008006" key="3">
    <source>
        <dbReference type="Google" id="ProtNLM"/>
    </source>
</evidence>
<dbReference type="Proteomes" id="UP000017668">
    <property type="component" value="Unassembled WGS sequence"/>
</dbReference>
<proteinExistence type="predicted"/>
<accession>A0ABP2RKC7</accession>
<dbReference type="EMBL" id="AMQQ01000038">
    <property type="protein sequence ID" value="EKJ93567.1"/>
    <property type="molecule type" value="Genomic_DNA"/>
</dbReference>
<name>A0ABP2RKC7_RHILU</name>
<evidence type="ECO:0000313" key="2">
    <source>
        <dbReference type="Proteomes" id="UP000017668"/>
    </source>
</evidence>